<proteinExistence type="predicted"/>
<evidence type="ECO:0000313" key="3">
    <source>
        <dbReference type="Proteomes" id="UP001500954"/>
    </source>
</evidence>
<dbReference type="RefSeq" id="WP_345008014.1">
    <property type="nucleotide sequence ID" value="NZ_BAABCY010000105.1"/>
</dbReference>
<name>A0ABP6YQ16_9FLAO</name>
<dbReference type="Gene3D" id="2.40.128.110">
    <property type="entry name" value="Lipid/polyisoprenoid-binding, YceI-like"/>
    <property type="match status" value="1"/>
</dbReference>
<organism evidence="2 3">
    <name type="scientific">Snuella lapsa</name>
    <dbReference type="NCBI Taxonomy" id="870481"/>
    <lineage>
        <taxon>Bacteria</taxon>
        <taxon>Pseudomonadati</taxon>
        <taxon>Bacteroidota</taxon>
        <taxon>Flavobacteriia</taxon>
        <taxon>Flavobacteriales</taxon>
        <taxon>Flavobacteriaceae</taxon>
        <taxon>Snuella</taxon>
    </lineage>
</organism>
<dbReference type="InterPro" id="IPR036761">
    <property type="entry name" value="TTHA0802/YceI-like_sf"/>
</dbReference>
<protein>
    <recommendedName>
        <fullName evidence="1">Lipid/polyisoprenoid-binding YceI-like domain-containing protein</fullName>
    </recommendedName>
</protein>
<dbReference type="InterPro" id="IPR007372">
    <property type="entry name" value="Lipid/polyisoprenoid-bd_YceI"/>
</dbReference>
<dbReference type="SUPFAM" id="SSF101874">
    <property type="entry name" value="YceI-like"/>
    <property type="match status" value="1"/>
</dbReference>
<evidence type="ECO:0000259" key="1">
    <source>
        <dbReference type="Pfam" id="PF04264"/>
    </source>
</evidence>
<keyword evidence="3" id="KW-1185">Reference proteome</keyword>
<accession>A0ABP6YQ16</accession>
<reference evidence="3" key="1">
    <citation type="journal article" date="2019" name="Int. J. Syst. Evol. Microbiol.">
        <title>The Global Catalogue of Microorganisms (GCM) 10K type strain sequencing project: providing services to taxonomists for standard genome sequencing and annotation.</title>
        <authorList>
            <consortium name="The Broad Institute Genomics Platform"/>
            <consortium name="The Broad Institute Genome Sequencing Center for Infectious Disease"/>
            <person name="Wu L."/>
            <person name="Ma J."/>
        </authorList>
    </citation>
    <scope>NUCLEOTIDE SEQUENCE [LARGE SCALE GENOMIC DNA]</scope>
    <source>
        <strain evidence="3">JCM 17111</strain>
    </source>
</reference>
<dbReference type="Proteomes" id="UP001500954">
    <property type="component" value="Unassembled WGS sequence"/>
</dbReference>
<evidence type="ECO:0000313" key="2">
    <source>
        <dbReference type="EMBL" id="GAA3585376.1"/>
    </source>
</evidence>
<gene>
    <name evidence="2" type="ORF">GCM10022395_36740</name>
</gene>
<dbReference type="EMBL" id="BAABCY010000105">
    <property type="protein sequence ID" value="GAA3585376.1"/>
    <property type="molecule type" value="Genomic_DNA"/>
</dbReference>
<sequence>MKRIVFIGTIITLLAFTNKNSFVGTTSVFITPESTLFVKGATNVSSFICYYDINQLVKPIPIIFEKEANKIVFTKTTLVLDNAHFDCGHKGMNNDFQKLLKSDAYPKIFLTLKEIKKHEVNNNLIQASLDLKIAGVTSAYTVPVKMDTSNDMSVKGVLNLKLSDFNLEPPKKFLGLIVVKDAIEINFQLQLKEK</sequence>
<comment type="caution">
    <text evidence="2">The sequence shown here is derived from an EMBL/GenBank/DDBJ whole genome shotgun (WGS) entry which is preliminary data.</text>
</comment>
<feature type="domain" description="Lipid/polyisoprenoid-binding YceI-like" evidence="1">
    <location>
        <begin position="74"/>
        <end position="190"/>
    </location>
</feature>
<dbReference type="Pfam" id="PF04264">
    <property type="entry name" value="YceI"/>
    <property type="match status" value="1"/>
</dbReference>